<dbReference type="RefSeq" id="WP_158188937.1">
    <property type="nucleotide sequence ID" value="NZ_CP046902.1"/>
</dbReference>
<sequence length="150" mass="17086">MCGGVEARDAEKAYKVYFPSPKAAFPVMLEGGESLGWVKWGRRREEPGQGPQGGWARLETVEKGGWAKYEPLRAYGLVQRYMEKGQPDEKGKKQSHWFDMQPGYALDCLVLGEGDQRRVYVVTSTPPEEYSWIHDRWPMVRSASNTDLTN</sequence>
<accession>A0A6I6LSU1</accession>
<dbReference type="SUPFAM" id="SSF143081">
    <property type="entry name" value="BB1717-like"/>
    <property type="match status" value="1"/>
</dbReference>
<dbReference type="OrthoDB" id="6717632at2"/>
<dbReference type="Gene3D" id="3.90.1680.10">
    <property type="entry name" value="SOS response associated peptidase-like"/>
    <property type="match status" value="1"/>
</dbReference>
<dbReference type="Proteomes" id="UP000438983">
    <property type="component" value="Chromosome"/>
</dbReference>
<proteinExistence type="predicted"/>
<protein>
    <submittedName>
        <fullName evidence="1">Uncharacterized protein</fullName>
    </submittedName>
</protein>
<dbReference type="InterPro" id="IPR036590">
    <property type="entry name" value="SRAP-like"/>
</dbReference>
<gene>
    <name evidence="1" type="ORF">GQA94_15910</name>
</gene>
<organism evidence="1 2">
    <name type="scientific">Stutzerimonas stutzeri</name>
    <name type="common">Pseudomonas stutzeri</name>
    <dbReference type="NCBI Taxonomy" id="316"/>
    <lineage>
        <taxon>Bacteria</taxon>
        <taxon>Pseudomonadati</taxon>
        <taxon>Pseudomonadota</taxon>
        <taxon>Gammaproteobacteria</taxon>
        <taxon>Pseudomonadales</taxon>
        <taxon>Pseudomonadaceae</taxon>
        <taxon>Stutzerimonas</taxon>
    </lineage>
</organism>
<name>A0A6I6LSU1_STUST</name>
<evidence type="ECO:0000313" key="1">
    <source>
        <dbReference type="EMBL" id="QGZ31476.1"/>
    </source>
</evidence>
<dbReference type="EMBL" id="CP046902">
    <property type="protein sequence ID" value="QGZ31476.1"/>
    <property type="molecule type" value="Genomic_DNA"/>
</dbReference>
<evidence type="ECO:0000313" key="2">
    <source>
        <dbReference type="Proteomes" id="UP000438983"/>
    </source>
</evidence>
<reference evidence="1 2" key="1">
    <citation type="submission" date="2019-12" db="EMBL/GenBank/DDBJ databases">
        <title>Complete genome sequence of Pseudomonas stutzeri.</title>
        <authorList>
            <person name="Lim S.R."/>
            <person name="Kim J.H."/>
        </authorList>
    </citation>
    <scope>NUCLEOTIDE SEQUENCE [LARGE SCALE GENOMIC DNA]</scope>
    <source>
        <strain evidence="1 2">PM101005</strain>
    </source>
</reference>
<dbReference type="AlphaFoldDB" id="A0A6I6LSU1"/>